<keyword evidence="3 5" id="KW-1133">Transmembrane helix</keyword>
<gene>
    <name evidence="7" type="ORF">V7x_15840</name>
</gene>
<proteinExistence type="predicted"/>
<evidence type="ECO:0000256" key="4">
    <source>
        <dbReference type="ARBA" id="ARBA00023136"/>
    </source>
</evidence>
<evidence type="ECO:0000256" key="3">
    <source>
        <dbReference type="ARBA" id="ARBA00022989"/>
    </source>
</evidence>
<dbReference type="OrthoDB" id="9778229at2"/>
<reference evidence="7 8" key="1">
    <citation type="submission" date="2019-02" db="EMBL/GenBank/DDBJ databases">
        <title>Deep-cultivation of Planctomycetes and their phenomic and genomic characterization uncovers novel biology.</title>
        <authorList>
            <person name="Wiegand S."/>
            <person name="Jogler M."/>
            <person name="Boedeker C."/>
            <person name="Pinto D."/>
            <person name="Vollmers J."/>
            <person name="Rivas-Marin E."/>
            <person name="Kohn T."/>
            <person name="Peeters S.H."/>
            <person name="Heuer A."/>
            <person name="Rast P."/>
            <person name="Oberbeckmann S."/>
            <person name="Bunk B."/>
            <person name="Jeske O."/>
            <person name="Meyerdierks A."/>
            <person name="Storesund J.E."/>
            <person name="Kallscheuer N."/>
            <person name="Luecker S."/>
            <person name="Lage O.M."/>
            <person name="Pohl T."/>
            <person name="Merkel B.J."/>
            <person name="Hornburger P."/>
            <person name="Mueller R.-W."/>
            <person name="Bruemmer F."/>
            <person name="Labrenz M."/>
            <person name="Spormann A.M."/>
            <person name="Op Den Camp H."/>
            <person name="Overmann J."/>
            <person name="Amann R."/>
            <person name="Jetten M.S.M."/>
            <person name="Mascher T."/>
            <person name="Medema M.H."/>
            <person name="Devos D.P."/>
            <person name="Kaster A.-K."/>
            <person name="Ovreas L."/>
            <person name="Rohde M."/>
            <person name="Galperin M.Y."/>
            <person name="Jogler C."/>
        </authorList>
    </citation>
    <scope>NUCLEOTIDE SEQUENCE [LARGE SCALE GENOMIC DNA]</scope>
    <source>
        <strain evidence="7 8">V7</strain>
    </source>
</reference>
<evidence type="ECO:0000259" key="6">
    <source>
        <dbReference type="Pfam" id="PF00999"/>
    </source>
</evidence>
<dbReference type="InterPro" id="IPR006153">
    <property type="entry name" value="Cation/H_exchanger_TM"/>
</dbReference>
<feature type="transmembrane region" description="Helical" evidence="5">
    <location>
        <begin position="206"/>
        <end position="224"/>
    </location>
</feature>
<sequence>MPNVFWSGFCKKDLESEVGGTLDLWPFVVTDRCDRKVLRIRVLNGVPDAVSLIILGGFLLAGFAADVLGRRIYVPRVTLLLLLLLGFLAGPQVWRLVPDEISQWFSFATLLALSILGFHLGERFLGKRLRTTGKSVAFVSLAEFTMSAACVFGLLWAFGVPIPVALLLASIAPATDPAATMDVAEGTEASGPLTNTLLGVVAIDDAWGVILFSLLVVLAGSFAGPDAAVQAGSWAVLGMGMWEIAGGLLLGSLVGVPMSMVTGRIKSGELTIVETLGFVLLCSGLALRFHLSYVMACMAMGATVSNLAHHHCRPFHAIKEVEQPFLVVFFVLAGFQFQIDQLANVGWIGLGCITGRVAGKVVGGYFGARMARAPRTVSRHIGFCLLPQAGIALGLALMVAERFPALGDQILTTIVGTTFVFELLGPVVTRWQLQWSGETGHSDSSG</sequence>
<dbReference type="PANTHER" id="PTHR43021">
    <property type="entry name" value="NA(+)/H(+) ANTIPORTER-RELATED"/>
    <property type="match status" value="1"/>
</dbReference>
<feature type="transmembrane region" description="Helical" evidence="5">
    <location>
        <begin position="49"/>
        <end position="68"/>
    </location>
</feature>
<feature type="transmembrane region" description="Helical" evidence="5">
    <location>
        <begin position="321"/>
        <end position="339"/>
    </location>
</feature>
<dbReference type="Pfam" id="PF00999">
    <property type="entry name" value="Na_H_Exchanger"/>
    <property type="match status" value="1"/>
</dbReference>
<keyword evidence="2 5" id="KW-0812">Transmembrane</keyword>
<feature type="transmembrane region" description="Helical" evidence="5">
    <location>
        <begin position="77"/>
        <end position="97"/>
    </location>
</feature>
<dbReference type="InterPro" id="IPR038770">
    <property type="entry name" value="Na+/solute_symporter_sf"/>
</dbReference>
<dbReference type="GO" id="GO:0016020">
    <property type="term" value="C:membrane"/>
    <property type="evidence" value="ECO:0007669"/>
    <property type="project" value="UniProtKB-SubCell"/>
</dbReference>
<feature type="transmembrane region" description="Helical" evidence="5">
    <location>
        <begin position="236"/>
        <end position="256"/>
    </location>
</feature>
<dbReference type="EMBL" id="SJPZ01000001">
    <property type="protein sequence ID" value="TWU66027.1"/>
    <property type="molecule type" value="Genomic_DNA"/>
</dbReference>
<evidence type="ECO:0000256" key="1">
    <source>
        <dbReference type="ARBA" id="ARBA00004141"/>
    </source>
</evidence>
<feature type="transmembrane region" description="Helical" evidence="5">
    <location>
        <begin position="137"/>
        <end position="158"/>
    </location>
</feature>
<feature type="transmembrane region" description="Helical" evidence="5">
    <location>
        <begin position="345"/>
        <end position="368"/>
    </location>
</feature>
<dbReference type="PANTHER" id="PTHR43021:SF2">
    <property type="entry name" value="CATION_H+ EXCHANGER DOMAIN-CONTAINING PROTEIN"/>
    <property type="match status" value="1"/>
</dbReference>
<feature type="transmembrane region" description="Helical" evidence="5">
    <location>
        <begin position="103"/>
        <end position="125"/>
    </location>
</feature>
<dbReference type="GO" id="GO:1902600">
    <property type="term" value="P:proton transmembrane transport"/>
    <property type="evidence" value="ECO:0007669"/>
    <property type="project" value="InterPro"/>
</dbReference>
<comment type="subcellular location">
    <subcellularLocation>
        <location evidence="1">Membrane</location>
        <topology evidence="1">Multi-pass membrane protein</topology>
    </subcellularLocation>
</comment>
<feature type="transmembrane region" description="Helical" evidence="5">
    <location>
        <begin position="406"/>
        <end position="424"/>
    </location>
</feature>
<name>A0A5C6FSL6_9PLAN</name>
<accession>A0A5C6FSL6</accession>
<comment type="caution">
    <text evidence="7">The sequence shown here is derived from an EMBL/GenBank/DDBJ whole genome shotgun (WGS) entry which is preliminary data.</text>
</comment>
<protein>
    <submittedName>
        <fullName evidence="7">Sodium/hydrogen exchanger family protein</fullName>
    </submittedName>
</protein>
<organism evidence="7 8">
    <name type="scientific">Crateriforma conspicua</name>
    <dbReference type="NCBI Taxonomy" id="2527996"/>
    <lineage>
        <taxon>Bacteria</taxon>
        <taxon>Pseudomonadati</taxon>
        <taxon>Planctomycetota</taxon>
        <taxon>Planctomycetia</taxon>
        <taxon>Planctomycetales</taxon>
        <taxon>Planctomycetaceae</taxon>
        <taxon>Crateriforma</taxon>
    </lineage>
</organism>
<evidence type="ECO:0000313" key="8">
    <source>
        <dbReference type="Proteomes" id="UP000316476"/>
    </source>
</evidence>
<evidence type="ECO:0000256" key="5">
    <source>
        <dbReference type="SAM" id="Phobius"/>
    </source>
</evidence>
<feature type="transmembrane region" description="Helical" evidence="5">
    <location>
        <begin position="276"/>
        <end position="300"/>
    </location>
</feature>
<evidence type="ECO:0000313" key="7">
    <source>
        <dbReference type="EMBL" id="TWU66027.1"/>
    </source>
</evidence>
<dbReference type="Proteomes" id="UP000316476">
    <property type="component" value="Unassembled WGS sequence"/>
</dbReference>
<keyword evidence="4 5" id="KW-0472">Membrane</keyword>
<feature type="domain" description="Cation/H+ exchanger transmembrane" evidence="6">
    <location>
        <begin position="63"/>
        <end position="434"/>
    </location>
</feature>
<evidence type="ECO:0000256" key="2">
    <source>
        <dbReference type="ARBA" id="ARBA00022692"/>
    </source>
</evidence>
<dbReference type="Gene3D" id="1.20.1530.20">
    <property type="match status" value="1"/>
</dbReference>
<dbReference type="AlphaFoldDB" id="A0A5C6FSL6"/>
<feature type="transmembrane region" description="Helical" evidence="5">
    <location>
        <begin position="380"/>
        <end position="400"/>
    </location>
</feature>
<dbReference type="GO" id="GO:0015297">
    <property type="term" value="F:antiporter activity"/>
    <property type="evidence" value="ECO:0007669"/>
    <property type="project" value="InterPro"/>
</dbReference>